<dbReference type="InterPro" id="IPR036770">
    <property type="entry name" value="Ankyrin_rpt-contain_sf"/>
</dbReference>
<evidence type="ECO:0000256" key="3">
    <source>
        <dbReference type="PROSITE-ProRule" id="PRU00023"/>
    </source>
</evidence>
<reference evidence="4 5" key="1">
    <citation type="submission" date="2019-12" db="EMBL/GenBank/DDBJ databases">
        <title>Draft genome sequence of Pseudomonas otitidis recovered from a chicken carcass.</title>
        <authorList>
            <person name="Vieira T.R."/>
            <person name="Oliviera E.F.C."/>
            <person name="Silva N.M.V."/>
            <person name="Sambrano G.E."/>
            <person name="Cibulski S.P."/>
            <person name="Cardoso M.R.I."/>
        </authorList>
    </citation>
    <scope>NUCLEOTIDE SEQUENCE [LARGE SCALE GENOMIC DNA]</scope>
    <source>
        <strain evidence="4 5">25_K</strain>
    </source>
</reference>
<accession>A0A7X3HEH6</accession>
<dbReference type="Pfam" id="PF12796">
    <property type="entry name" value="Ank_2"/>
    <property type="match status" value="1"/>
</dbReference>
<evidence type="ECO:0000313" key="5">
    <source>
        <dbReference type="Proteomes" id="UP000461288"/>
    </source>
</evidence>
<dbReference type="EMBL" id="WTFN01000533">
    <property type="protein sequence ID" value="MWK60503.1"/>
    <property type="molecule type" value="Genomic_DNA"/>
</dbReference>
<keyword evidence="2 3" id="KW-0040">ANK repeat</keyword>
<name>A0A7X3HEH6_9GAMM</name>
<dbReference type="InterPro" id="IPR002110">
    <property type="entry name" value="Ankyrin_rpt"/>
</dbReference>
<sequence>ENISLSHLLLSNRANPNLRALADWGDTPLQLSIRLGYLEIAQILIYFGADVNASPGQFNGRTALQAAAEIGNIELAQILLLRDAEINASPGYEKGLTALQAAIRMRHP</sequence>
<comment type="caution">
    <text evidence="4">The sequence shown here is derived from an EMBL/GenBank/DDBJ whole genome shotgun (WGS) entry which is preliminary data.</text>
</comment>
<dbReference type="PANTHER" id="PTHR24198">
    <property type="entry name" value="ANKYRIN REPEAT AND PROTEIN KINASE DOMAIN-CONTAINING PROTEIN"/>
    <property type="match status" value="1"/>
</dbReference>
<feature type="repeat" description="ANK" evidence="3">
    <location>
        <begin position="59"/>
        <end position="91"/>
    </location>
</feature>
<feature type="non-terminal residue" evidence="4">
    <location>
        <position position="1"/>
    </location>
</feature>
<dbReference type="PROSITE" id="PS50297">
    <property type="entry name" value="ANK_REP_REGION"/>
    <property type="match status" value="2"/>
</dbReference>
<dbReference type="PROSITE" id="PS50088">
    <property type="entry name" value="ANK_REPEAT"/>
    <property type="match status" value="2"/>
</dbReference>
<proteinExistence type="predicted"/>
<feature type="repeat" description="ANK" evidence="3">
    <location>
        <begin position="24"/>
        <end position="56"/>
    </location>
</feature>
<evidence type="ECO:0000256" key="2">
    <source>
        <dbReference type="ARBA" id="ARBA00023043"/>
    </source>
</evidence>
<feature type="non-terminal residue" evidence="4">
    <location>
        <position position="108"/>
    </location>
</feature>
<protein>
    <recommendedName>
        <fullName evidence="6">Ankyrin repeat-containing protein</fullName>
    </recommendedName>
</protein>
<dbReference type="SMART" id="SM00248">
    <property type="entry name" value="ANK"/>
    <property type="match status" value="2"/>
</dbReference>
<dbReference type="Proteomes" id="UP000461288">
    <property type="component" value="Unassembled WGS sequence"/>
</dbReference>
<evidence type="ECO:0000256" key="1">
    <source>
        <dbReference type="ARBA" id="ARBA00022737"/>
    </source>
</evidence>
<dbReference type="SUPFAM" id="SSF48403">
    <property type="entry name" value="Ankyrin repeat"/>
    <property type="match status" value="1"/>
</dbReference>
<dbReference type="RefSeq" id="WP_160483512.1">
    <property type="nucleotide sequence ID" value="NZ_WTFN01000533.1"/>
</dbReference>
<organism evidence="4 5">
    <name type="scientific">Metapseudomonas otitidis</name>
    <dbReference type="NCBI Taxonomy" id="319939"/>
    <lineage>
        <taxon>Bacteria</taxon>
        <taxon>Pseudomonadati</taxon>
        <taxon>Pseudomonadota</taxon>
        <taxon>Gammaproteobacteria</taxon>
        <taxon>Pseudomonadales</taxon>
        <taxon>Pseudomonadaceae</taxon>
        <taxon>Metapseudomonas</taxon>
    </lineage>
</organism>
<gene>
    <name evidence="4" type="ORF">GO594_31520</name>
</gene>
<evidence type="ECO:0008006" key="6">
    <source>
        <dbReference type="Google" id="ProtNLM"/>
    </source>
</evidence>
<dbReference type="PANTHER" id="PTHR24198:SF194">
    <property type="entry name" value="INVERSIN-A"/>
    <property type="match status" value="1"/>
</dbReference>
<dbReference type="Gene3D" id="1.25.40.20">
    <property type="entry name" value="Ankyrin repeat-containing domain"/>
    <property type="match status" value="1"/>
</dbReference>
<keyword evidence="1" id="KW-0677">Repeat</keyword>
<evidence type="ECO:0000313" key="4">
    <source>
        <dbReference type="EMBL" id="MWK60503.1"/>
    </source>
</evidence>
<dbReference type="AlphaFoldDB" id="A0A7X3HEH6"/>